<proteinExistence type="predicted"/>
<dbReference type="InterPro" id="IPR012340">
    <property type="entry name" value="NA-bd_OB-fold"/>
</dbReference>
<reference evidence="2 3" key="1">
    <citation type="journal article" date="2012" name="J. Bacteriol.">
        <title>De Novo Genome Project of Cupriavidus basilensis OR16.</title>
        <authorList>
            <person name="Cserhati M."/>
            <person name="Kriszt B."/>
            <person name="Szoboszlay S."/>
            <person name="Toth A."/>
            <person name="Szabo I."/>
            <person name="Tancsics A."/>
            <person name="Nagy I."/>
            <person name="Horvath B."/>
            <person name="Nagy I."/>
            <person name="Kukolya J."/>
        </authorList>
    </citation>
    <scope>NUCLEOTIDE SEQUENCE [LARGE SCALE GENOMIC DNA]</scope>
    <source>
        <strain evidence="2 3">OR16</strain>
    </source>
</reference>
<comment type="caution">
    <text evidence="2">The sequence shown here is derived from an EMBL/GenBank/DDBJ whole genome shotgun (WGS) entry which is preliminary data.</text>
</comment>
<name>H1S625_9BURK</name>
<dbReference type="PANTHER" id="PTHR34075:SF5">
    <property type="entry name" value="BLR3430 PROTEIN"/>
    <property type="match status" value="1"/>
</dbReference>
<dbReference type="AlphaFoldDB" id="H1S625"/>
<dbReference type="InterPro" id="IPR052513">
    <property type="entry name" value="Thioester_dehydratase-like"/>
</dbReference>
<dbReference type="Proteomes" id="UP000005808">
    <property type="component" value="Unassembled WGS sequence"/>
</dbReference>
<accession>H1S625</accession>
<evidence type="ECO:0000313" key="2">
    <source>
        <dbReference type="EMBL" id="EHP42068.1"/>
    </source>
</evidence>
<dbReference type="PATRIC" id="fig|1127483.3.peg.3339"/>
<sequence length="78" mass="8766">MSGNGFIYTFTINHRAPNAFMKARLPYAVAIVELDEGVRLMANILNADPAEIGIGKRVKVVFEKVSEDMKLPQFELLR</sequence>
<dbReference type="InterPro" id="IPR002878">
    <property type="entry name" value="ChsH2_C"/>
</dbReference>
<feature type="domain" description="ChsH2 C-terminal OB-fold" evidence="1">
    <location>
        <begin position="1"/>
        <end position="63"/>
    </location>
</feature>
<dbReference type="EMBL" id="AHJE01000040">
    <property type="protein sequence ID" value="EHP42068.1"/>
    <property type="molecule type" value="Genomic_DNA"/>
</dbReference>
<evidence type="ECO:0000313" key="3">
    <source>
        <dbReference type="Proteomes" id="UP000005808"/>
    </source>
</evidence>
<dbReference type="PANTHER" id="PTHR34075">
    <property type="entry name" value="BLR3430 PROTEIN"/>
    <property type="match status" value="1"/>
</dbReference>
<evidence type="ECO:0000259" key="1">
    <source>
        <dbReference type="Pfam" id="PF01796"/>
    </source>
</evidence>
<dbReference type="Pfam" id="PF01796">
    <property type="entry name" value="OB_ChsH2_C"/>
    <property type="match status" value="1"/>
</dbReference>
<organism evidence="2 3">
    <name type="scientific">Cupriavidus basilensis OR16</name>
    <dbReference type="NCBI Taxonomy" id="1127483"/>
    <lineage>
        <taxon>Bacteria</taxon>
        <taxon>Pseudomonadati</taxon>
        <taxon>Pseudomonadota</taxon>
        <taxon>Betaproteobacteria</taxon>
        <taxon>Burkholderiales</taxon>
        <taxon>Burkholderiaceae</taxon>
        <taxon>Cupriavidus</taxon>
    </lineage>
</organism>
<protein>
    <recommendedName>
        <fullName evidence="1">ChsH2 C-terminal OB-fold domain-containing protein</fullName>
    </recommendedName>
</protein>
<dbReference type="SUPFAM" id="SSF50249">
    <property type="entry name" value="Nucleic acid-binding proteins"/>
    <property type="match status" value="1"/>
</dbReference>
<gene>
    <name evidence="2" type="ORF">OR16_16637</name>
</gene>